<dbReference type="Pfam" id="PF23809">
    <property type="entry name" value="Phage_holin_9"/>
    <property type="match status" value="1"/>
</dbReference>
<dbReference type="AlphaFoldDB" id="A0A1B8SL51"/>
<dbReference type="Proteomes" id="UP000092668">
    <property type="component" value="Unassembled WGS sequence"/>
</dbReference>
<dbReference type="EMBL" id="LFOE01000001">
    <property type="protein sequence ID" value="OBY33437.1"/>
    <property type="molecule type" value="Genomic_DNA"/>
</dbReference>
<gene>
    <name evidence="2" type="ORF">ACT18_00320</name>
</gene>
<accession>A0A1B8SL51</accession>
<keyword evidence="3" id="KW-1185">Reference proteome</keyword>
<proteinExistence type="predicted"/>
<protein>
    <submittedName>
        <fullName evidence="2">Uncharacterized protein</fullName>
    </submittedName>
</protein>
<keyword evidence="1" id="KW-0812">Transmembrane</keyword>
<dbReference type="RefSeq" id="WP_065286698.1">
    <property type="nucleotide sequence ID" value="NZ_LFOE01000001.1"/>
</dbReference>
<feature type="transmembrane region" description="Helical" evidence="1">
    <location>
        <begin position="12"/>
        <end position="31"/>
    </location>
</feature>
<comment type="caution">
    <text evidence="2">The sequence shown here is derived from an EMBL/GenBank/DDBJ whole genome shotgun (WGS) entry which is preliminary data.</text>
</comment>
<keyword evidence="1" id="KW-1133">Transmembrane helix</keyword>
<reference evidence="2 3" key="1">
    <citation type="submission" date="2015-06" db="EMBL/GenBank/DDBJ databases">
        <title>Genome sequence of Mycobacterium kumamotonense strain Roo.</title>
        <authorList>
            <person name="Greninger A.L."/>
            <person name="Cunningham G."/>
            <person name="Miller S."/>
        </authorList>
    </citation>
    <scope>NUCLEOTIDE SEQUENCE [LARGE SCALE GENOMIC DNA]</scope>
    <source>
        <strain evidence="2 3">Roo</strain>
    </source>
</reference>
<evidence type="ECO:0000256" key="1">
    <source>
        <dbReference type="SAM" id="Phobius"/>
    </source>
</evidence>
<feature type="transmembrane region" description="Helical" evidence="1">
    <location>
        <begin position="61"/>
        <end position="80"/>
    </location>
</feature>
<keyword evidence="1" id="KW-0472">Membrane</keyword>
<dbReference type="InterPro" id="IPR056390">
    <property type="entry name" value="Holin_phage"/>
</dbReference>
<feature type="transmembrane region" description="Helical" evidence="1">
    <location>
        <begin position="86"/>
        <end position="105"/>
    </location>
</feature>
<name>A0A1B8SL51_9MYCO</name>
<evidence type="ECO:0000313" key="2">
    <source>
        <dbReference type="EMBL" id="OBY33437.1"/>
    </source>
</evidence>
<evidence type="ECO:0000313" key="3">
    <source>
        <dbReference type="Proteomes" id="UP000092668"/>
    </source>
</evidence>
<sequence length="109" mass="11564">MDIFDVIRLRDLNSLRAFLYTLTPVVLLALGVSNSQLWIGAALAVLSPSLAAINSVNGFRTWFYGVLAAVQALLVGLHVFTDAQLSPWIAVITAVVGGAVATSHVRTEG</sequence>
<organism evidence="2 3">
    <name type="scientific">Mycolicibacter kumamotonensis</name>
    <dbReference type="NCBI Taxonomy" id="354243"/>
    <lineage>
        <taxon>Bacteria</taxon>
        <taxon>Bacillati</taxon>
        <taxon>Actinomycetota</taxon>
        <taxon>Actinomycetes</taxon>
        <taxon>Mycobacteriales</taxon>
        <taxon>Mycobacteriaceae</taxon>
        <taxon>Mycolicibacter</taxon>
    </lineage>
</organism>